<name>A0A5C4J2W4_9ACTN</name>
<dbReference type="RefSeq" id="WP_138649526.1">
    <property type="nucleotide sequence ID" value="NZ_VCKW01000285.1"/>
</dbReference>
<reference evidence="3 4" key="1">
    <citation type="submission" date="2019-05" db="EMBL/GenBank/DDBJ databases">
        <title>Draft genome sequence of Actinomadura sp. 14C53.</title>
        <authorList>
            <person name="Saricaoglu S."/>
            <person name="Isik K."/>
        </authorList>
    </citation>
    <scope>NUCLEOTIDE SEQUENCE [LARGE SCALE GENOMIC DNA]</scope>
    <source>
        <strain evidence="3 4">14C53</strain>
    </source>
</reference>
<accession>A0A5C4J2W4</accession>
<proteinExistence type="predicted"/>
<protein>
    <recommendedName>
        <fullName evidence="2">FAD-dependent urate hydroxylase HpyO/Asp monooxygenase CreE-like FAD/NAD(P)-binding domain-containing protein</fullName>
    </recommendedName>
</protein>
<evidence type="ECO:0000313" key="4">
    <source>
        <dbReference type="Proteomes" id="UP000309174"/>
    </source>
</evidence>
<dbReference type="PANTHER" id="PTHR40254:SF1">
    <property type="entry name" value="BLR0577 PROTEIN"/>
    <property type="match status" value="1"/>
</dbReference>
<dbReference type="Proteomes" id="UP000309174">
    <property type="component" value="Unassembled WGS sequence"/>
</dbReference>
<dbReference type="EMBL" id="VCKW01000285">
    <property type="protein sequence ID" value="TMQ90507.1"/>
    <property type="molecule type" value="Genomic_DNA"/>
</dbReference>
<evidence type="ECO:0000256" key="1">
    <source>
        <dbReference type="SAM" id="MobiDB-lite"/>
    </source>
</evidence>
<feature type="region of interest" description="Disordered" evidence="1">
    <location>
        <begin position="465"/>
        <end position="487"/>
    </location>
</feature>
<gene>
    <name evidence="3" type="ORF">ETD83_35175</name>
</gene>
<dbReference type="PANTHER" id="PTHR40254">
    <property type="entry name" value="BLR0577 PROTEIN"/>
    <property type="match status" value="1"/>
</dbReference>
<keyword evidence="4" id="KW-1185">Reference proteome</keyword>
<evidence type="ECO:0000313" key="3">
    <source>
        <dbReference type="EMBL" id="TMQ90507.1"/>
    </source>
</evidence>
<dbReference type="InterPro" id="IPR052189">
    <property type="entry name" value="L-asp_N-monooxygenase_NS-form"/>
</dbReference>
<dbReference type="SUPFAM" id="SSF51905">
    <property type="entry name" value="FAD/NAD(P)-binding domain"/>
    <property type="match status" value="2"/>
</dbReference>
<dbReference type="InterPro" id="IPR036188">
    <property type="entry name" value="FAD/NAD-bd_sf"/>
</dbReference>
<comment type="caution">
    <text evidence="3">The sequence shown here is derived from an EMBL/GenBank/DDBJ whole genome shotgun (WGS) entry which is preliminary data.</text>
</comment>
<sequence length="487" mass="51331">MELAIIGAGAAAVGLLDALDPAAVTSVTVFDPAPVPWRGRPYQDDLDSVLVNAPPEIMSIRFGDRDHYARWLRGHASPGVYADERLGRPIPPRAVYGRYLEDTAEAALTRFGRAEVIRTAVTGVSLDERLTVRTADGRLHRADQAVLCVGGGTPLDHYGLAGAPGFVPDPYPLERTLADIPPGRDVAVIGGGLTAVDIVASLAARGHTGRISLVSRSGTLPYVWQRPVETGIRHLTPEHLRSLDGPVTLGRLTGLIRTELAERGESWDDLAAWITATASRRPADSLREQLAMVDDPGLGRRILQEAAHTAGAVAWRLLPVPDREPLRTRHFRTITGLVSPMVPGNAAVLLDLFDAGTLESLSGIEKIEAGNGFRVAHAAGERTADVVINAVNPPPHAIPRAAERLVSSLLGQGAAHHPDGGLVTDPGTGRIVVGGRPDPRLHVVGDLAGGGPFLVSGIPGVAAQAHRTSRSITREAAPAGGGGVRRR</sequence>
<evidence type="ECO:0000259" key="2">
    <source>
        <dbReference type="Pfam" id="PF13454"/>
    </source>
</evidence>
<feature type="domain" description="FAD-dependent urate hydroxylase HpyO/Asp monooxygenase CreE-like FAD/NAD(P)-binding" evidence="2">
    <location>
        <begin position="4"/>
        <end position="150"/>
    </location>
</feature>
<dbReference type="AlphaFoldDB" id="A0A5C4J2W4"/>
<dbReference type="OrthoDB" id="101972at2"/>
<organism evidence="3 4">
    <name type="scientific">Actinomadura soli</name>
    <dbReference type="NCBI Taxonomy" id="2508997"/>
    <lineage>
        <taxon>Bacteria</taxon>
        <taxon>Bacillati</taxon>
        <taxon>Actinomycetota</taxon>
        <taxon>Actinomycetes</taxon>
        <taxon>Streptosporangiales</taxon>
        <taxon>Thermomonosporaceae</taxon>
        <taxon>Actinomadura</taxon>
    </lineage>
</organism>
<dbReference type="Gene3D" id="3.50.50.60">
    <property type="entry name" value="FAD/NAD(P)-binding domain"/>
    <property type="match status" value="1"/>
</dbReference>
<dbReference type="InterPro" id="IPR038732">
    <property type="entry name" value="HpyO/CreE_NAD-binding"/>
</dbReference>
<dbReference type="Pfam" id="PF13454">
    <property type="entry name" value="NAD_binding_9"/>
    <property type="match status" value="1"/>
</dbReference>